<dbReference type="SMART" id="SM00054">
    <property type="entry name" value="EFh"/>
    <property type="match status" value="3"/>
</dbReference>
<reference evidence="7" key="1">
    <citation type="submission" date="2021-01" db="EMBL/GenBank/DDBJ databases">
        <authorList>
            <person name="Corre E."/>
            <person name="Pelletier E."/>
            <person name="Niang G."/>
            <person name="Scheremetjew M."/>
            <person name="Finn R."/>
            <person name="Kale V."/>
            <person name="Holt S."/>
            <person name="Cochrane G."/>
            <person name="Meng A."/>
            <person name="Brown T."/>
            <person name="Cohen L."/>
        </authorList>
    </citation>
    <scope>NUCLEOTIDE SEQUENCE</scope>
    <source>
        <strain evidence="7">CCMP1594</strain>
    </source>
</reference>
<dbReference type="Gene3D" id="1.10.238.10">
    <property type="entry name" value="EF-hand"/>
    <property type="match status" value="1"/>
</dbReference>
<organism evidence="7">
    <name type="scientific">Eutreptiella gymnastica</name>
    <dbReference type="NCBI Taxonomy" id="73025"/>
    <lineage>
        <taxon>Eukaryota</taxon>
        <taxon>Discoba</taxon>
        <taxon>Euglenozoa</taxon>
        <taxon>Euglenida</taxon>
        <taxon>Spirocuta</taxon>
        <taxon>Euglenophyceae</taxon>
        <taxon>Eutreptiales</taxon>
        <taxon>Eutreptiaceae</taxon>
        <taxon>Eutreptiella</taxon>
    </lineage>
</organism>
<dbReference type="GO" id="GO:0006886">
    <property type="term" value="P:intracellular protein transport"/>
    <property type="evidence" value="ECO:0007669"/>
    <property type="project" value="InterPro"/>
</dbReference>
<feature type="domain" description="EF-hand" evidence="6">
    <location>
        <begin position="44"/>
        <end position="79"/>
    </location>
</feature>
<dbReference type="Pfam" id="PF14938">
    <property type="entry name" value="SNAP"/>
    <property type="match status" value="1"/>
</dbReference>
<dbReference type="CDD" id="cd00051">
    <property type="entry name" value="EFh"/>
    <property type="match status" value="1"/>
</dbReference>
<dbReference type="Gene3D" id="1.25.40.10">
    <property type="entry name" value="Tetratricopeptide repeat domain"/>
    <property type="match status" value="1"/>
</dbReference>
<dbReference type="GO" id="GO:0005483">
    <property type="term" value="F:soluble NSF attachment protein activity"/>
    <property type="evidence" value="ECO:0007669"/>
    <property type="project" value="TreeGrafter"/>
</dbReference>
<protein>
    <recommendedName>
        <fullName evidence="6">EF-hand domain-containing protein</fullName>
    </recommendedName>
</protein>
<dbReference type="PANTHER" id="PTHR13768">
    <property type="entry name" value="SOLUBLE NSF ATTACHMENT PROTEIN SNAP"/>
    <property type="match status" value="1"/>
</dbReference>
<sequence>MHDMYHEALMREADQDGDGKIYFHEFMEQGTKSDILTRVFNCIDRMAQFERQFDEMDVDGSGEVDVAEIAGLIAKSFPKTTPMMQQKLLDAVLLDTDTDRSGTVTKEELLKSSYFYLLSMADENPPTNAHLSTWGAGSGAPTPTGPKKLPLRKSPGPQGGLANRCAASSPRRSSKPHWADEIRVQSPSTQGRRSIPPIERFEAEGFRPNPMLPGEQMMEKAEREIDRESGICNWAGASEYFVDAAEIFIREGDFCQGGEAYVRASDCHNKLFNDLNAAEFLVKAAEAYAHANRDNAIDCLSEAIDIYERDGHLKTNARLHRRIAELYERTGDFKDSIDFYLQAAEYYEGPNQMALRMACLKRVAGLRATIGAYDEAIKMFEHISETILADNVRGTPLFGRLEIKDHFFRAVLCKLVVVNPNGTGLERITAIEMAEKAFIRYGEMDMENFSSGLEYDTCKILIECEYKQDLERMKKTVDHFRASRALETWVQVTLDQTIINLEAWLDNLAAQLL</sequence>
<dbReference type="InterPro" id="IPR018247">
    <property type="entry name" value="EF_Hand_1_Ca_BS"/>
</dbReference>
<dbReference type="GO" id="GO:0031201">
    <property type="term" value="C:SNARE complex"/>
    <property type="evidence" value="ECO:0007669"/>
    <property type="project" value="TreeGrafter"/>
</dbReference>
<dbReference type="PROSITE" id="PS00018">
    <property type="entry name" value="EF_HAND_1"/>
    <property type="match status" value="2"/>
</dbReference>
<evidence type="ECO:0000313" key="7">
    <source>
        <dbReference type="EMBL" id="CAE0822802.1"/>
    </source>
</evidence>
<dbReference type="InterPro" id="IPR002048">
    <property type="entry name" value="EF_hand_dom"/>
</dbReference>
<keyword evidence="2" id="KW-0813">Transport</keyword>
<dbReference type="AlphaFoldDB" id="A0A7S4G251"/>
<evidence type="ECO:0000256" key="1">
    <source>
        <dbReference type="ARBA" id="ARBA00010050"/>
    </source>
</evidence>
<accession>A0A7S4G251</accession>
<dbReference type="PANTHER" id="PTHR13768:SF8">
    <property type="entry name" value="ALPHA-SOLUBLE NSF ATTACHMENT PROTEIN"/>
    <property type="match status" value="1"/>
</dbReference>
<dbReference type="InterPro" id="IPR019734">
    <property type="entry name" value="TPR_rpt"/>
</dbReference>
<dbReference type="GO" id="GO:0035494">
    <property type="term" value="P:SNARE complex disassembly"/>
    <property type="evidence" value="ECO:0007669"/>
    <property type="project" value="TreeGrafter"/>
</dbReference>
<dbReference type="InterPro" id="IPR000744">
    <property type="entry name" value="NSF_attach"/>
</dbReference>
<name>A0A7S4G251_9EUGL</name>
<evidence type="ECO:0000256" key="4">
    <source>
        <dbReference type="ARBA" id="ARBA00022927"/>
    </source>
</evidence>
<feature type="region of interest" description="Disordered" evidence="5">
    <location>
        <begin position="128"/>
        <end position="194"/>
    </location>
</feature>
<dbReference type="Pfam" id="PF13202">
    <property type="entry name" value="EF-hand_5"/>
    <property type="match status" value="3"/>
</dbReference>
<dbReference type="InterPro" id="IPR011990">
    <property type="entry name" value="TPR-like_helical_dom_sf"/>
</dbReference>
<evidence type="ECO:0000259" key="6">
    <source>
        <dbReference type="PROSITE" id="PS50222"/>
    </source>
</evidence>
<evidence type="ECO:0000256" key="2">
    <source>
        <dbReference type="ARBA" id="ARBA00022448"/>
    </source>
</evidence>
<evidence type="ECO:0000256" key="5">
    <source>
        <dbReference type="SAM" id="MobiDB-lite"/>
    </source>
</evidence>
<dbReference type="EMBL" id="HBJA01098408">
    <property type="protein sequence ID" value="CAE0822802.1"/>
    <property type="molecule type" value="Transcribed_RNA"/>
</dbReference>
<keyword evidence="4" id="KW-0653">Protein transport</keyword>
<dbReference type="InterPro" id="IPR011992">
    <property type="entry name" value="EF-hand-dom_pair"/>
</dbReference>
<proteinExistence type="inferred from homology"/>
<dbReference type="SUPFAM" id="SSF48452">
    <property type="entry name" value="TPR-like"/>
    <property type="match status" value="1"/>
</dbReference>
<gene>
    <name evidence="7" type="ORF">EGYM00163_LOCUS34003</name>
</gene>
<dbReference type="SMART" id="SM00028">
    <property type="entry name" value="TPR"/>
    <property type="match status" value="2"/>
</dbReference>
<dbReference type="PROSITE" id="PS50222">
    <property type="entry name" value="EF_HAND_2"/>
    <property type="match status" value="1"/>
</dbReference>
<evidence type="ECO:0000256" key="3">
    <source>
        <dbReference type="ARBA" id="ARBA00022837"/>
    </source>
</evidence>
<keyword evidence="3" id="KW-0106">Calcium</keyword>
<dbReference type="GO" id="GO:0005509">
    <property type="term" value="F:calcium ion binding"/>
    <property type="evidence" value="ECO:0007669"/>
    <property type="project" value="InterPro"/>
</dbReference>
<dbReference type="SUPFAM" id="SSF47473">
    <property type="entry name" value="EF-hand"/>
    <property type="match status" value="1"/>
</dbReference>
<comment type="similarity">
    <text evidence="1">Belongs to the SNAP family.</text>
</comment>
<dbReference type="GO" id="GO:0005774">
    <property type="term" value="C:vacuolar membrane"/>
    <property type="evidence" value="ECO:0007669"/>
    <property type="project" value="TreeGrafter"/>
</dbReference>
<dbReference type="GO" id="GO:0019905">
    <property type="term" value="F:syntaxin binding"/>
    <property type="evidence" value="ECO:0007669"/>
    <property type="project" value="TreeGrafter"/>
</dbReference>